<organism evidence="2 3">
    <name type="scientific">Lactococcus garvieae DCC43</name>
    <dbReference type="NCBI Taxonomy" id="1231377"/>
    <lineage>
        <taxon>Bacteria</taxon>
        <taxon>Bacillati</taxon>
        <taxon>Bacillota</taxon>
        <taxon>Bacilli</taxon>
        <taxon>Lactobacillales</taxon>
        <taxon>Streptococcaceae</taxon>
        <taxon>Lactococcus</taxon>
    </lineage>
</organism>
<protein>
    <submittedName>
        <fullName evidence="2">Bacterial seryl-tRNA synthetase-like protein</fullName>
    </submittedName>
</protein>
<gene>
    <name evidence="2" type="ORF">C426_1844</name>
</gene>
<dbReference type="Proteomes" id="UP000006787">
    <property type="component" value="Unassembled WGS sequence"/>
</dbReference>
<keyword evidence="2" id="KW-0436">Ligase</keyword>
<reference evidence="2 3" key="1">
    <citation type="journal article" date="2012" name="J. Bacteriol.">
        <title>Genome Sequence of the Bacteriocin-Producing Strain Lactococcus garvieae DCC43.</title>
        <authorList>
            <person name="Gabrielsen C."/>
            <person name="Brede D.A."/>
            <person name="Hernandez P.E."/>
            <person name="Nes I.F."/>
            <person name="Diep D.B."/>
        </authorList>
    </citation>
    <scope>NUCLEOTIDE SEQUENCE [LARGE SCALE GENOMIC DNA]</scope>
    <source>
        <strain evidence="2 3">DCC43</strain>
    </source>
</reference>
<dbReference type="GO" id="GO:0004812">
    <property type="term" value="F:aminoacyl-tRNA ligase activity"/>
    <property type="evidence" value="ECO:0007669"/>
    <property type="project" value="UniProtKB-KW"/>
</dbReference>
<dbReference type="GO" id="GO:0006355">
    <property type="term" value="P:regulation of DNA-templated transcription"/>
    <property type="evidence" value="ECO:0007669"/>
    <property type="project" value="InterPro"/>
</dbReference>
<feature type="domain" description="Transcriptional coactivator p15 (PC4) C-terminal" evidence="1">
    <location>
        <begin position="42"/>
        <end position="86"/>
    </location>
</feature>
<evidence type="ECO:0000259" key="1">
    <source>
        <dbReference type="Pfam" id="PF02229"/>
    </source>
</evidence>
<dbReference type="AlphaFoldDB" id="K2NT72"/>
<proteinExistence type="predicted"/>
<dbReference type="EMBL" id="AMQS01000032">
    <property type="protein sequence ID" value="EKF50793.1"/>
    <property type="molecule type" value="Genomic_DNA"/>
</dbReference>
<keyword evidence="2" id="KW-0030">Aminoacyl-tRNA synthetase</keyword>
<evidence type="ECO:0000313" key="3">
    <source>
        <dbReference type="Proteomes" id="UP000006787"/>
    </source>
</evidence>
<dbReference type="Pfam" id="PF02229">
    <property type="entry name" value="PC4"/>
    <property type="match status" value="1"/>
</dbReference>
<dbReference type="InterPro" id="IPR003173">
    <property type="entry name" value="PC4_C"/>
</dbReference>
<evidence type="ECO:0000313" key="2">
    <source>
        <dbReference type="EMBL" id="EKF50793.1"/>
    </source>
</evidence>
<name>K2NT72_9LACT</name>
<comment type="caution">
    <text evidence="2">The sequence shown here is derived from an EMBL/GenBank/DDBJ whole genome shotgun (WGS) entry which is preliminary data.</text>
</comment>
<dbReference type="PATRIC" id="fig|1231377.3.peg.1824"/>
<dbReference type="GO" id="GO:0003677">
    <property type="term" value="F:DNA binding"/>
    <property type="evidence" value="ECO:0007669"/>
    <property type="project" value="InterPro"/>
</dbReference>
<dbReference type="Gene3D" id="2.30.31.70">
    <property type="match status" value="1"/>
</dbReference>
<accession>K2NT72</accession>
<sequence length="102" mass="11997">MVNIMVRQNGKYYGPKVNNMDIDFEIVEHIGIITPASRYHPWNKEINVVSWNGGEAKIDIREWNNDHTRMKKGLTLKKEEFFNLLEVGREYVNNAENTDTEE</sequence>
<dbReference type="eggNOG" id="COG4443">
    <property type="taxonomic scope" value="Bacteria"/>
</dbReference>